<sequence>MKSHKKCRKILALLLAIAITASGVIFNFPVENGKVVQFGGEIAKAETSPWTQKASAPEALSGHSAVAINGKMYVFGGVTASNYRSSSLYEYDPTTDIWTEKISSGPRGRDQSRYA</sequence>
<evidence type="ECO:0000313" key="2">
    <source>
        <dbReference type="Proteomes" id="UP000306409"/>
    </source>
</evidence>
<dbReference type="KEGG" id="rher:EHE19_011885"/>
<organism evidence="1 2">
    <name type="scientific">Ruminiclostridium herbifermentans</name>
    <dbReference type="NCBI Taxonomy" id="2488810"/>
    <lineage>
        <taxon>Bacteria</taxon>
        <taxon>Bacillati</taxon>
        <taxon>Bacillota</taxon>
        <taxon>Clostridia</taxon>
        <taxon>Eubacteriales</taxon>
        <taxon>Oscillospiraceae</taxon>
        <taxon>Ruminiclostridium</taxon>
    </lineage>
</organism>
<name>A0A4U7JD09_9FIRM</name>
<dbReference type="InterPro" id="IPR006652">
    <property type="entry name" value="Kelch_1"/>
</dbReference>
<keyword evidence="2" id="KW-1185">Reference proteome</keyword>
<protein>
    <recommendedName>
        <fullName evidence="3">Galactose oxidase</fullName>
    </recommendedName>
</protein>
<proteinExistence type="predicted"/>
<dbReference type="SUPFAM" id="SSF117281">
    <property type="entry name" value="Kelch motif"/>
    <property type="match status" value="1"/>
</dbReference>
<dbReference type="Proteomes" id="UP000306409">
    <property type="component" value="Chromosome"/>
</dbReference>
<reference evidence="1 2" key="1">
    <citation type="submission" date="2020-09" db="EMBL/GenBank/DDBJ databases">
        <title>Characterization and genome sequencing of Ruminiclostridium sp. nov. MA18.</title>
        <authorList>
            <person name="Rettenmaier R."/>
            <person name="Kowollik M.-L."/>
            <person name="Liebl W."/>
            <person name="Zverlov V."/>
        </authorList>
    </citation>
    <scope>NUCLEOTIDE SEQUENCE [LARGE SCALE GENOMIC DNA]</scope>
    <source>
        <strain evidence="1 2">MA18</strain>
    </source>
</reference>
<gene>
    <name evidence="1" type="ORF">EHE19_011885</name>
</gene>
<dbReference type="AlphaFoldDB" id="A0A4U7JD09"/>
<evidence type="ECO:0008006" key="3">
    <source>
        <dbReference type="Google" id="ProtNLM"/>
    </source>
</evidence>
<dbReference type="RefSeq" id="WP_137698542.1">
    <property type="nucleotide sequence ID" value="NZ_CP061336.1"/>
</dbReference>
<dbReference type="Pfam" id="PF01344">
    <property type="entry name" value="Kelch_1"/>
    <property type="match status" value="1"/>
</dbReference>
<dbReference type="EMBL" id="CP061336">
    <property type="protein sequence ID" value="QNU65622.1"/>
    <property type="molecule type" value="Genomic_DNA"/>
</dbReference>
<dbReference type="Gene3D" id="2.120.10.80">
    <property type="entry name" value="Kelch-type beta propeller"/>
    <property type="match status" value="1"/>
</dbReference>
<dbReference type="OrthoDB" id="319589at2"/>
<accession>A0A4U7JD09</accession>
<dbReference type="InterPro" id="IPR015915">
    <property type="entry name" value="Kelch-typ_b-propeller"/>
</dbReference>
<evidence type="ECO:0000313" key="1">
    <source>
        <dbReference type="EMBL" id="QNU65622.1"/>
    </source>
</evidence>